<sequence>MENYIFDQELCRKELALMIYCHEYTLSMVDHVGFRKFCAMLQPLFKVVSRNTIRKDIIEMHEGQKDKLIKYFANFKNIVAVTSDMWTAVHQRRGYMAVIAHYIDASWNLKSFLLRLVYVPAPHTAQVLCDVLHEVLVEFHLERKISTITLDNCTTNDKAVDDLLDKLDSSLMLGGKLLHMRCCAHILNLIVKDGFAVLGDGTERVRDSVGYWSATGKRHEKFEKTCRLMNIEYSRRLNLDCKTRWKSTYIMLSIDVLYRDVFYRLSLREKNFNCCPTTVDWDFAMEMIDRLKLFYEVTTLWLGTRYVTANFFFPKVCGIQLAIRKWSTPDYELMQTMSEEMKSKYELMQQMSKEMKNKFLKYWTDIHGLMAIATVLDPRYKLHMVHALYGSLYGPEAASVEVARVKQLLRELLVEYQDASSIGTSNASSASKSTPSSQDEVFDIFERYMSSQPADSSLLVHTELDLYLEEPTLPRTNDFDIINWWKFGGIKYPTLQLIAHDILPIPVTTVASESAFSTSGRILSPHCSRLVPKMVEAIMCMQAWSNADMLGQNHSTLSTEFQTCLDDEDEPMDEELSTCNNY</sequence>
<protein>
    <submittedName>
        <fullName evidence="1">Uncharacterized protein</fullName>
    </submittedName>
</protein>
<reference evidence="1" key="2">
    <citation type="submission" date="2025-09" db="UniProtKB">
        <authorList>
            <consortium name="EnsemblPlants"/>
        </authorList>
    </citation>
    <scope>IDENTIFICATION</scope>
</reference>
<evidence type="ECO:0000313" key="2">
    <source>
        <dbReference type="Proteomes" id="UP001732700"/>
    </source>
</evidence>
<proteinExistence type="predicted"/>
<accession>A0ACD5YR72</accession>
<dbReference type="Proteomes" id="UP001732700">
    <property type="component" value="Chromosome 6A"/>
</dbReference>
<keyword evidence="2" id="KW-1185">Reference proteome</keyword>
<organism evidence="1 2">
    <name type="scientific">Avena sativa</name>
    <name type="common">Oat</name>
    <dbReference type="NCBI Taxonomy" id="4498"/>
    <lineage>
        <taxon>Eukaryota</taxon>
        <taxon>Viridiplantae</taxon>
        <taxon>Streptophyta</taxon>
        <taxon>Embryophyta</taxon>
        <taxon>Tracheophyta</taxon>
        <taxon>Spermatophyta</taxon>
        <taxon>Magnoliopsida</taxon>
        <taxon>Liliopsida</taxon>
        <taxon>Poales</taxon>
        <taxon>Poaceae</taxon>
        <taxon>BOP clade</taxon>
        <taxon>Pooideae</taxon>
        <taxon>Poodae</taxon>
        <taxon>Poeae</taxon>
        <taxon>Poeae Chloroplast Group 1 (Aveneae type)</taxon>
        <taxon>Aveninae</taxon>
        <taxon>Avena</taxon>
    </lineage>
</organism>
<reference evidence="1" key="1">
    <citation type="submission" date="2021-05" db="EMBL/GenBank/DDBJ databases">
        <authorList>
            <person name="Scholz U."/>
            <person name="Mascher M."/>
            <person name="Fiebig A."/>
        </authorList>
    </citation>
    <scope>NUCLEOTIDE SEQUENCE [LARGE SCALE GENOMIC DNA]</scope>
</reference>
<dbReference type="EnsemblPlants" id="AVESA.00010b.r2.6AG1029310.1">
    <property type="protein sequence ID" value="AVESA.00010b.r2.6AG1029310.1.CDS"/>
    <property type="gene ID" value="AVESA.00010b.r2.6AG1029310"/>
</dbReference>
<evidence type="ECO:0000313" key="1">
    <source>
        <dbReference type="EnsemblPlants" id="AVESA.00010b.r2.6AG1029310.1.CDS"/>
    </source>
</evidence>
<name>A0ACD5YR72_AVESA</name>